<dbReference type="AlphaFoldDB" id="A0A7Z0CIR5"/>
<dbReference type="SUPFAM" id="SSF46689">
    <property type="entry name" value="Homeodomain-like"/>
    <property type="match status" value="1"/>
</dbReference>
<protein>
    <submittedName>
        <fullName evidence="1">Transposase-like protein</fullName>
    </submittedName>
</protein>
<organism evidence="1 5">
    <name type="scientific">Demequina lutea</name>
    <dbReference type="NCBI Taxonomy" id="431489"/>
    <lineage>
        <taxon>Bacteria</taxon>
        <taxon>Bacillati</taxon>
        <taxon>Actinomycetota</taxon>
        <taxon>Actinomycetes</taxon>
        <taxon>Micrococcales</taxon>
        <taxon>Demequinaceae</taxon>
        <taxon>Demequina</taxon>
    </lineage>
</organism>
<dbReference type="InterPro" id="IPR036388">
    <property type="entry name" value="WH-like_DNA-bd_sf"/>
</dbReference>
<keyword evidence="5" id="KW-1185">Reference proteome</keyword>
<dbReference type="EMBL" id="JACBZO010000001">
    <property type="protein sequence ID" value="NYI40398.1"/>
    <property type="molecule type" value="Genomic_DNA"/>
</dbReference>
<dbReference type="InterPro" id="IPR009057">
    <property type="entry name" value="Homeodomain-like_sf"/>
</dbReference>
<dbReference type="EMBL" id="JACBZO010000001">
    <property type="protein sequence ID" value="NYI40007.1"/>
    <property type="molecule type" value="Genomic_DNA"/>
</dbReference>
<dbReference type="Proteomes" id="UP000547973">
    <property type="component" value="Unassembled WGS sequence"/>
</dbReference>
<name>A0A7Z0CIR5_9MICO</name>
<evidence type="ECO:0000313" key="5">
    <source>
        <dbReference type="Proteomes" id="UP000547973"/>
    </source>
</evidence>
<proteinExistence type="predicted"/>
<dbReference type="EMBL" id="JACBZO010000001">
    <property type="protein sequence ID" value="NYI40524.1"/>
    <property type="molecule type" value="Genomic_DNA"/>
</dbReference>
<evidence type="ECO:0000313" key="1">
    <source>
        <dbReference type="EMBL" id="NYI40007.1"/>
    </source>
</evidence>
<sequence>MPKKIDPALRDRAVRLVREHRSEYPSLTAASAAVARQVGVGHESVRRWVLQADIDDGSREGVTSAEHAEIKRLKSENSRLREDVAILRAATTFFAGELDPRNR</sequence>
<dbReference type="EMBL" id="JACBZO010000001">
    <property type="protein sequence ID" value="NYI42643.1"/>
    <property type="molecule type" value="Genomic_DNA"/>
</dbReference>
<evidence type="ECO:0000313" key="4">
    <source>
        <dbReference type="EMBL" id="NYI42643.1"/>
    </source>
</evidence>
<gene>
    <name evidence="1" type="ORF">BKA03_000126</name>
    <name evidence="2" type="ORF">BKA03_000517</name>
    <name evidence="3" type="ORF">BKA03_000643</name>
    <name evidence="4" type="ORF">BKA03_002762</name>
</gene>
<evidence type="ECO:0000313" key="2">
    <source>
        <dbReference type="EMBL" id="NYI40398.1"/>
    </source>
</evidence>
<evidence type="ECO:0000313" key="3">
    <source>
        <dbReference type="EMBL" id="NYI40524.1"/>
    </source>
</evidence>
<accession>A0A7Z0CIR5</accession>
<comment type="caution">
    <text evidence="1">The sequence shown here is derived from an EMBL/GenBank/DDBJ whole genome shotgun (WGS) entry which is preliminary data.</text>
</comment>
<reference evidence="1 5" key="1">
    <citation type="submission" date="2020-07" db="EMBL/GenBank/DDBJ databases">
        <title>Sequencing the genomes of 1000 actinobacteria strains.</title>
        <authorList>
            <person name="Klenk H.-P."/>
        </authorList>
    </citation>
    <scope>NUCLEOTIDE SEQUENCE [LARGE SCALE GENOMIC DNA]</scope>
    <source>
        <strain evidence="1 5">DSM 19970</strain>
    </source>
</reference>
<dbReference type="Gene3D" id="1.10.10.10">
    <property type="entry name" value="Winged helix-like DNA-binding domain superfamily/Winged helix DNA-binding domain"/>
    <property type="match status" value="1"/>
</dbReference>